<evidence type="ECO:0000256" key="6">
    <source>
        <dbReference type="SAM" id="MobiDB-lite"/>
    </source>
</evidence>
<dbReference type="GO" id="GO:0005886">
    <property type="term" value="C:plasma membrane"/>
    <property type="evidence" value="ECO:0007669"/>
    <property type="project" value="TreeGrafter"/>
</dbReference>
<protein>
    <submittedName>
        <fullName evidence="9">MFS gliotoxin efflux transporter</fullName>
    </submittedName>
</protein>
<organism evidence="9 10">
    <name type="scientific">Lachnellula willkommii</name>
    <dbReference type="NCBI Taxonomy" id="215461"/>
    <lineage>
        <taxon>Eukaryota</taxon>
        <taxon>Fungi</taxon>
        <taxon>Dikarya</taxon>
        <taxon>Ascomycota</taxon>
        <taxon>Pezizomycotina</taxon>
        <taxon>Leotiomycetes</taxon>
        <taxon>Helotiales</taxon>
        <taxon>Lachnaceae</taxon>
        <taxon>Lachnellula</taxon>
    </lineage>
</organism>
<dbReference type="Gene3D" id="1.20.1720.10">
    <property type="entry name" value="Multidrug resistance protein D"/>
    <property type="match status" value="1"/>
</dbReference>
<dbReference type="AlphaFoldDB" id="A0A559MJV0"/>
<feature type="compositionally biased region" description="Basic and acidic residues" evidence="6">
    <location>
        <begin position="13"/>
        <end position="23"/>
    </location>
</feature>
<feature type="transmembrane region" description="Helical" evidence="7">
    <location>
        <begin position="167"/>
        <end position="187"/>
    </location>
</feature>
<feature type="transmembrane region" description="Helical" evidence="7">
    <location>
        <begin position="307"/>
        <end position="328"/>
    </location>
</feature>
<comment type="subcellular location">
    <subcellularLocation>
        <location evidence="1">Membrane</location>
        <topology evidence="1">Multi-pass membrane protein</topology>
    </subcellularLocation>
</comment>
<evidence type="ECO:0000256" key="1">
    <source>
        <dbReference type="ARBA" id="ARBA00004141"/>
    </source>
</evidence>
<feature type="transmembrane region" description="Helical" evidence="7">
    <location>
        <begin position="432"/>
        <end position="454"/>
    </location>
</feature>
<evidence type="ECO:0000313" key="9">
    <source>
        <dbReference type="EMBL" id="TVY93236.1"/>
    </source>
</evidence>
<dbReference type="PANTHER" id="PTHR23501:SF177">
    <property type="entry name" value="MAJOR FACILITATOR SUPERFAMILY (MFS) PROFILE DOMAIN-CONTAINING PROTEIN-RELATED"/>
    <property type="match status" value="1"/>
</dbReference>
<feature type="transmembrane region" description="Helical" evidence="7">
    <location>
        <begin position="398"/>
        <end position="420"/>
    </location>
</feature>
<feature type="transmembrane region" description="Helical" evidence="7">
    <location>
        <begin position="374"/>
        <end position="392"/>
    </location>
</feature>
<accession>A0A559MJV0</accession>
<evidence type="ECO:0000313" key="10">
    <source>
        <dbReference type="Proteomes" id="UP000315522"/>
    </source>
</evidence>
<feature type="transmembrane region" description="Helical" evidence="7">
    <location>
        <begin position="270"/>
        <end position="287"/>
    </location>
</feature>
<dbReference type="FunFam" id="1.20.1720.10:FF:000012">
    <property type="entry name" value="MFS toxin efflux pump (AflT)"/>
    <property type="match status" value="1"/>
</dbReference>
<evidence type="ECO:0000256" key="7">
    <source>
        <dbReference type="SAM" id="Phobius"/>
    </source>
</evidence>
<dbReference type="InterPro" id="IPR020846">
    <property type="entry name" value="MFS_dom"/>
</dbReference>
<feature type="domain" description="Major facilitator superfamily (MFS) profile" evidence="8">
    <location>
        <begin position="36"/>
        <end position="488"/>
    </location>
</feature>
<keyword evidence="2" id="KW-0813">Transport</keyword>
<gene>
    <name evidence="9" type="primary">gliA_1</name>
    <name evidence="9" type="ORF">LAWI1_G002038</name>
</gene>
<dbReference type="EMBL" id="QGML01000165">
    <property type="protein sequence ID" value="TVY93236.1"/>
    <property type="molecule type" value="Genomic_DNA"/>
</dbReference>
<keyword evidence="4 7" id="KW-1133">Transmembrane helix</keyword>
<dbReference type="PANTHER" id="PTHR23501">
    <property type="entry name" value="MAJOR FACILITATOR SUPERFAMILY"/>
    <property type="match status" value="1"/>
</dbReference>
<dbReference type="InterPro" id="IPR011701">
    <property type="entry name" value="MFS"/>
</dbReference>
<keyword evidence="10" id="KW-1185">Reference proteome</keyword>
<dbReference type="PROSITE" id="PS50850">
    <property type="entry name" value="MFS"/>
    <property type="match status" value="1"/>
</dbReference>
<comment type="caution">
    <text evidence="9">The sequence shown here is derived from an EMBL/GenBank/DDBJ whole genome shotgun (WGS) entry which is preliminary data.</text>
</comment>
<evidence type="ECO:0000259" key="8">
    <source>
        <dbReference type="PROSITE" id="PS50850"/>
    </source>
</evidence>
<evidence type="ECO:0000256" key="4">
    <source>
        <dbReference type="ARBA" id="ARBA00022989"/>
    </source>
</evidence>
<feature type="region of interest" description="Disordered" evidence="6">
    <location>
        <begin position="1"/>
        <end position="23"/>
    </location>
</feature>
<evidence type="ECO:0000256" key="3">
    <source>
        <dbReference type="ARBA" id="ARBA00022692"/>
    </source>
</evidence>
<reference evidence="9 10" key="1">
    <citation type="submission" date="2018-05" db="EMBL/GenBank/DDBJ databases">
        <title>Genome sequencing and assembly of the regulated plant pathogen Lachnellula willkommii and related sister species for the development of diagnostic species identification markers.</title>
        <authorList>
            <person name="Giroux E."/>
            <person name="Bilodeau G."/>
        </authorList>
    </citation>
    <scope>NUCLEOTIDE SEQUENCE [LARGE SCALE GENOMIC DNA]</scope>
    <source>
        <strain evidence="9 10">CBS 172.35</strain>
    </source>
</reference>
<dbReference type="SUPFAM" id="SSF103473">
    <property type="entry name" value="MFS general substrate transporter"/>
    <property type="match status" value="2"/>
</dbReference>
<feature type="region of interest" description="Disordered" evidence="6">
    <location>
        <begin position="534"/>
        <end position="556"/>
    </location>
</feature>
<feature type="transmembrane region" description="Helical" evidence="7">
    <location>
        <begin position="134"/>
        <end position="155"/>
    </location>
</feature>
<feature type="transmembrane region" description="Helical" evidence="7">
    <location>
        <begin position="239"/>
        <end position="258"/>
    </location>
</feature>
<evidence type="ECO:0000256" key="5">
    <source>
        <dbReference type="ARBA" id="ARBA00023136"/>
    </source>
</evidence>
<sequence>MSSSDPIHAGSIHADESKECGSGEIRAAEQGETATSEVEFLTGWRYAAIGVSIVLSMFLTIIATAIPHITDEFHSLNDVGWYASALFLTVAAAQSVWGKAFKYFPVKTIYLTSIAIFEIGSLICGVAQNSTTLIVGRAITGFGVAGTFGGSYIIIGISVAPKQRPAMTGYMGSAYAIASVIGPLIGGALTDKVTWRWCFYINLPCGALAAAAFILLFKVPTSVKPPQVPLKEKLLQMDIPGFFLVTAAVVCYLLAMQWGGVVEKWSSSNVIGTLVGCIIIFIAFLAWEWYQGERALLLPSILKQRTIIHGCAFSFLIAGTFYILLYYIPIYFQAVKGTTATESGIRTIPLILSLTLVQICTGVSIGALKIFNPFLIIGGILTTISAGLLMTLEPNSDHSYWIGYQVLAGVGLGLCFNVYIIIIQNIVKPEEVATATAILLFFQSLGGALVVSAAQSLFQNELLNTLAVQSPSVNPAAVFSTGATEIQKTFSKSELPGINSSYMKGLHMAFALAIPMAGTATLVAVGQNWFRLKTPGDENPREVKRETEKVDKDTVG</sequence>
<dbReference type="GO" id="GO:0022857">
    <property type="term" value="F:transmembrane transporter activity"/>
    <property type="evidence" value="ECO:0007669"/>
    <property type="project" value="InterPro"/>
</dbReference>
<name>A0A559MJV0_9HELO</name>
<evidence type="ECO:0000256" key="2">
    <source>
        <dbReference type="ARBA" id="ARBA00022448"/>
    </source>
</evidence>
<feature type="transmembrane region" description="Helical" evidence="7">
    <location>
        <begin position="505"/>
        <end position="525"/>
    </location>
</feature>
<dbReference type="Proteomes" id="UP000315522">
    <property type="component" value="Unassembled WGS sequence"/>
</dbReference>
<feature type="transmembrane region" description="Helical" evidence="7">
    <location>
        <begin position="109"/>
        <end position="128"/>
    </location>
</feature>
<feature type="transmembrane region" description="Helical" evidence="7">
    <location>
        <begin position="79"/>
        <end position="97"/>
    </location>
</feature>
<keyword evidence="5 7" id="KW-0472">Membrane</keyword>
<dbReference type="FunFam" id="1.20.1250.20:FF:000196">
    <property type="entry name" value="MFS toxin efflux pump (AflT)"/>
    <property type="match status" value="1"/>
</dbReference>
<feature type="transmembrane region" description="Helical" evidence="7">
    <location>
        <begin position="199"/>
        <end position="219"/>
    </location>
</feature>
<dbReference type="CDD" id="cd17502">
    <property type="entry name" value="MFS_Azr1_MDR_like"/>
    <property type="match status" value="1"/>
</dbReference>
<dbReference type="Pfam" id="PF07690">
    <property type="entry name" value="MFS_1"/>
    <property type="match status" value="1"/>
</dbReference>
<dbReference type="Gene3D" id="1.20.1250.20">
    <property type="entry name" value="MFS general substrate transporter like domains"/>
    <property type="match status" value="1"/>
</dbReference>
<dbReference type="InterPro" id="IPR036259">
    <property type="entry name" value="MFS_trans_sf"/>
</dbReference>
<proteinExistence type="predicted"/>
<keyword evidence="3 7" id="KW-0812">Transmembrane</keyword>
<feature type="transmembrane region" description="Helical" evidence="7">
    <location>
        <begin position="46"/>
        <end position="67"/>
    </location>
</feature>